<organism evidence="2 3">
    <name type="scientific">Sodiomyces alkalinus (strain CBS 110278 / VKM F-3762 / F11)</name>
    <name type="common">Alkaliphilic filamentous fungus</name>
    <dbReference type="NCBI Taxonomy" id="1314773"/>
    <lineage>
        <taxon>Eukaryota</taxon>
        <taxon>Fungi</taxon>
        <taxon>Dikarya</taxon>
        <taxon>Ascomycota</taxon>
        <taxon>Pezizomycotina</taxon>
        <taxon>Sordariomycetes</taxon>
        <taxon>Hypocreomycetidae</taxon>
        <taxon>Glomerellales</taxon>
        <taxon>Plectosphaerellaceae</taxon>
        <taxon>Sodiomyces</taxon>
    </lineage>
</organism>
<feature type="transmembrane region" description="Helical" evidence="1">
    <location>
        <begin position="31"/>
        <end position="51"/>
    </location>
</feature>
<feature type="non-terminal residue" evidence="2">
    <location>
        <position position="52"/>
    </location>
</feature>
<evidence type="ECO:0000313" key="2">
    <source>
        <dbReference type="EMBL" id="ROT41967.1"/>
    </source>
</evidence>
<keyword evidence="3" id="KW-1185">Reference proteome</keyword>
<sequence>MDKGNGPGRLPRQEREFAPWELKFFDTVAKIHWALFYFMTFIMIAGFVAGFI</sequence>
<name>A0A3N2Q5J2_SODAK</name>
<dbReference type="AlphaFoldDB" id="A0A3N2Q5J2"/>
<proteinExistence type="predicted"/>
<keyword evidence="1" id="KW-0472">Membrane</keyword>
<dbReference type="GeneID" id="39583148"/>
<keyword evidence="1" id="KW-1133">Transmembrane helix</keyword>
<gene>
    <name evidence="2" type="ORF">SODALDRAFT_374354</name>
</gene>
<protein>
    <submittedName>
        <fullName evidence="2">Uncharacterized protein</fullName>
    </submittedName>
</protein>
<accession>A0A3N2Q5J2</accession>
<dbReference type="RefSeq" id="XP_028469773.1">
    <property type="nucleotide sequence ID" value="XM_028614670.1"/>
</dbReference>
<evidence type="ECO:0000313" key="3">
    <source>
        <dbReference type="Proteomes" id="UP000272025"/>
    </source>
</evidence>
<evidence type="ECO:0000256" key="1">
    <source>
        <dbReference type="SAM" id="Phobius"/>
    </source>
</evidence>
<keyword evidence="1" id="KW-0812">Transmembrane</keyword>
<dbReference type="EMBL" id="ML119051">
    <property type="protein sequence ID" value="ROT41967.1"/>
    <property type="molecule type" value="Genomic_DNA"/>
</dbReference>
<dbReference type="Proteomes" id="UP000272025">
    <property type="component" value="Unassembled WGS sequence"/>
</dbReference>
<reference evidence="2 3" key="1">
    <citation type="journal article" date="2018" name="Mol. Ecol.">
        <title>The obligate alkalophilic soda-lake fungus Sodiomyces alkalinus has shifted to a protein diet.</title>
        <authorList>
            <person name="Grum-Grzhimaylo A.A."/>
            <person name="Falkoski D.L."/>
            <person name="van den Heuvel J."/>
            <person name="Valero-Jimenez C.A."/>
            <person name="Min B."/>
            <person name="Choi I.G."/>
            <person name="Lipzen A."/>
            <person name="Daum C.G."/>
            <person name="Aanen D.K."/>
            <person name="Tsang A."/>
            <person name="Henrissat B."/>
            <person name="Bilanenko E.N."/>
            <person name="de Vries R.P."/>
            <person name="van Kan J.A.L."/>
            <person name="Grigoriev I.V."/>
            <person name="Debets A.J.M."/>
        </authorList>
    </citation>
    <scope>NUCLEOTIDE SEQUENCE [LARGE SCALE GENOMIC DNA]</scope>
    <source>
        <strain evidence="2 3">F11</strain>
    </source>
</reference>